<evidence type="ECO:0000256" key="1">
    <source>
        <dbReference type="ARBA" id="ARBA00007374"/>
    </source>
</evidence>
<dbReference type="SUPFAM" id="SSF56104">
    <property type="entry name" value="SAICAR synthase-like"/>
    <property type="match status" value="1"/>
</dbReference>
<dbReference type="GO" id="GO:0000824">
    <property type="term" value="F:inositol-1,4,5,6-tetrakisphosphate 3-kinase activity"/>
    <property type="evidence" value="ECO:0007669"/>
    <property type="project" value="TreeGrafter"/>
</dbReference>
<dbReference type="Proteomes" id="UP000059188">
    <property type="component" value="Unassembled WGS sequence"/>
</dbReference>
<dbReference type="GO" id="GO:0032958">
    <property type="term" value="P:inositol phosphate biosynthetic process"/>
    <property type="evidence" value="ECO:0007669"/>
    <property type="project" value="InterPro"/>
</dbReference>
<sequence>MTRAVDSTIFFAIGYRDSGVDNRDPIFIDGRGAESSVVGVIVRVIIPFRSNMNGSTSILPSPPKVSYPASASTSSTLPSMDNALNKGLRDRERERERERKRSSFPAQSPPTRRTHKHTQSVAQRRRIFANSDASSDDDNSHKHPRGEESAAVISGGAPSRQRSPISPTPAFPSLLTDPRPSPSPRSPRRRSPSPADSSSSSSSIKTPTRTREDRALASTSAMGRKVAASLQLFKETSAGIGDEELASVSIEHHTVSAHHRTATIKGKPPAIISPPIRSTDGVEEVREAQFVSRADWPDRKPTQRTKSFVLERTDIRELETDDHDNGAPERRNTTEGLNISFDDVFDDPRGRSWQRSDTLPSVFESSTSVSRSPDASRVVRSPRQDSPQRGLSMPSPIPVSTPFHEGPGQEDESLSTTPTTRAEQHTHDKQTPLTPRPNRRPSMSPIMRRVESSQPSTTASRSSHPRPSISRTTSTNKVPTTTTEVILDLPSPRQITASRTVVAENPLDVTPTKHTQPSPVPASPIPTPPKRVSPYAAYSDSSEWETTSVTSGYSDASTLSRSYPTSGSQINTQCPADNPEYGDVSDDEDKNGGLGNDLHDDLDSLNLDGVLPPVPLRPFRNQVGGHSAIYKFTKRAVCKPLVSRENLFYEAVERDAPPLLGFIPRYLGVMLVNYRRTRRPSHPPTPALIPDQLESTTDTNHSVSPARPPAQKAASAGSPVIRSSLDDSHSTDDELPEVALDRNTHMMPTWMLRRKRGLRAHSSSGSVDTMGRFEQVSESTPELGYGITTPKAPSLVTTGLQTNHAGSAISSPLSKTFIPASHRDDGAPTPANSPDQHMGTRSLPPHLGGQAEEPGEVNTDTIRPSFMRQSGSFHHCPIGRTSPDSRCFDGRGFTTVNTRLKDHIFKDVIKRFRRKAAASIGGIRTEDEGEIADGEGEGAASRRKRRGRLRRRLLDDTVPRTSAEGTALSPKAQTAPTSPVLRRVQSDGMLHGQAPVKSSPEQPPSQETESKRGRSDSVSTFILEDGYRPESAVPPRVLRSRSRSLGPTRSQLVASEPPLPLHHHVEPDIPESTTPPSPQHSLLQPPITRQEHFILLEDLTGRLKNPSVLDLKMGTRQYGVDATAAKKKSQRKKCDRTTSRTLGVRICGMQVWNTVTQSYVMQNKYTGREIRTEDFQSTLASFFHDGERLLVYHIPPLLQKLYALARIIHRLKGYRFYGCSLLFIYDGEREAQDAYIRAASENPSSRTKRGESLDRENGRAAETDTTRKTLRRTASEDVWTVPRLNKLVNANAAKSISALLISRIRSRAKKLRSSRRKTTRMNKPSPRDTERSWTLRGGCMLGSRRIGLKNPIMGFCLGLRTCIQRYAPSGTRSGRGGIRRSARLSISCLHSRLKYRPWNAIYLISTYDPLFLVSFFGSPMQCSSLSLSLSLSLVSFVCCAQGLYVALKSHSFYLFLEIIH</sequence>
<dbReference type="STRING" id="1108050.A0A0B7FNE9"/>
<organism evidence="6 7">
    <name type="scientific">Thanatephorus cucumeris (strain AG1-IB / isolate 7/3/14)</name>
    <name type="common">Lettuce bottom rot fungus</name>
    <name type="synonym">Rhizoctonia solani</name>
    <dbReference type="NCBI Taxonomy" id="1108050"/>
    <lineage>
        <taxon>Eukaryota</taxon>
        <taxon>Fungi</taxon>
        <taxon>Dikarya</taxon>
        <taxon>Basidiomycota</taxon>
        <taxon>Agaricomycotina</taxon>
        <taxon>Agaricomycetes</taxon>
        <taxon>Cantharellales</taxon>
        <taxon>Ceratobasidiaceae</taxon>
        <taxon>Rhizoctonia</taxon>
        <taxon>Rhizoctonia solani AG-1</taxon>
    </lineage>
</organism>
<dbReference type="Gene3D" id="3.30.470.160">
    <property type="entry name" value="Inositol polyphosphate kinase"/>
    <property type="match status" value="1"/>
</dbReference>
<proteinExistence type="inferred from homology"/>
<feature type="region of interest" description="Disordered" evidence="5">
    <location>
        <begin position="1311"/>
        <end position="1331"/>
    </location>
</feature>
<feature type="compositionally biased region" description="Low complexity" evidence="5">
    <location>
        <begin position="361"/>
        <end position="372"/>
    </location>
</feature>
<evidence type="ECO:0000313" key="7">
    <source>
        <dbReference type="Proteomes" id="UP000059188"/>
    </source>
</evidence>
<feature type="compositionally biased region" description="Basic and acidic residues" evidence="5">
    <location>
        <begin position="1248"/>
        <end position="1267"/>
    </location>
</feature>
<feature type="region of interest" description="Disordered" evidence="5">
    <location>
        <begin position="52"/>
        <end position="222"/>
    </location>
</feature>
<feature type="compositionally biased region" description="Basic and acidic residues" evidence="5">
    <location>
        <begin position="309"/>
        <end position="333"/>
    </location>
</feature>
<reference evidence="6 7" key="1">
    <citation type="submission" date="2014-11" db="EMBL/GenBank/DDBJ databases">
        <authorList>
            <person name="Wibberg Daniel"/>
        </authorList>
    </citation>
    <scope>NUCLEOTIDE SEQUENCE [LARGE SCALE GENOMIC DNA]</scope>
    <source>
        <strain evidence="6">Rhizoctonia solani AG1-IB 7/3/14</strain>
    </source>
</reference>
<feature type="region of interest" description="Disordered" evidence="5">
    <location>
        <begin position="822"/>
        <end position="863"/>
    </location>
</feature>
<feature type="region of interest" description="Disordered" evidence="5">
    <location>
        <begin position="932"/>
        <end position="979"/>
    </location>
</feature>
<feature type="compositionally biased region" description="Basic and acidic residues" evidence="5">
    <location>
        <begin position="138"/>
        <end position="148"/>
    </location>
</feature>
<dbReference type="InterPro" id="IPR005522">
    <property type="entry name" value="IPK"/>
</dbReference>
<dbReference type="InterPro" id="IPR038286">
    <property type="entry name" value="IPK_sf"/>
</dbReference>
<evidence type="ECO:0000256" key="5">
    <source>
        <dbReference type="SAM" id="MobiDB-lite"/>
    </source>
</evidence>
<comment type="similarity">
    <text evidence="1 4">Belongs to the inositol phosphokinase (IPK) family.</text>
</comment>
<feature type="compositionally biased region" description="Low complexity" evidence="5">
    <location>
        <begin position="452"/>
        <end position="483"/>
    </location>
</feature>
<feature type="region of interest" description="Disordered" evidence="5">
    <location>
        <begin position="1237"/>
        <end position="1269"/>
    </location>
</feature>
<keyword evidence="3 4" id="KW-0418">Kinase</keyword>
<feature type="compositionally biased region" description="Low complexity" evidence="5">
    <location>
        <begin position="192"/>
        <end position="203"/>
    </location>
</feature>
<gene>
    <name evidence="6" type="ORF">RSOLAG1IB_03424</name>
</gene>
<protein>
    <recommendedName>
        <fullName evidence="4">Kinase</fullName>
        <ecNumber evidence="4">2.7.-.-</ecNumber>
    </recommendedName>
</protein>
<evidence type="ECO:0000313" key="6">
    <source>
        <dbReference type="EMBL" id="CEL59491.1"/>
    </source>
</evidence>
<keyword evidence="2 4" id="KW-0808">Transferase</keyword>
<dbReference type="PANTHER" id="PTHR12400:SF21">
    <property type="entry name" value="KINASE"/>
    <property type="match status" value="1"/>
</dbReference>
<accession>A0A0B7FNE9</accession>
<evidence type="ECO:0000256" key="3">
    <source>
        <dbReference type="ARBA" id="ARBA00022777"/>
    </source>
</evidence>
<dbReference type="GO" id="GO:0046854">
    <property type="term" value="P:phosphatidylinositol phosphate biosynthetic process"/>
    <property type="evidence" value="ECO:0007669"/>
    <property type="project" value="TreeGrafter"/>
</dbReference>
<feature type="compositionally biased region" description="Polar residues" evidence="5">
    <location>
        <begin position="693"/>
        <end position="703"/>
    </location>
</feature>
<feature type="region of interest" description="Disordered" evidence="5">
    <location>
        <begin position="678"/>
        <end position="741"/>
    </location>
</feature>
<feature type="compositionally biased region" description="Basic and acidic residues" evidence="5">
    <location>
        <begin position="87"/>
        <end position="101"/>
    </location>
</feature>
<dbReference type="OrthoDB" id="2573163at2759"/>
<dbReference type="GO" id="GO:0005737">
    <property type="term" value="C:cytoplasm"/>
    <property type="evidence" value="ECO:0007669"/>
    <property type="project" value="TreeGrafter"/>
</dbReference>
<feature type="region of interest" description="Disordered" evidence="5">
    <location>
        <begin position="294"/>
        <end position="599"/>
    </location>
</feature>
<evidence type="ECO:0000256" key="2">
    <source>
        <dbReference type="ARBA" id="ARBA00022679"/>
    </source>
</evidence>
<feature type="compositionally biased region" description="Low complexity" evidence="5">
    <location>
        <begin position="66"/>
        <end position="79"/>
    </location>
</feature>
<dbReference type="GO" id="GO:0005634">
    <property type="term" value="C:nucleus"/>
    <property type="evidence" value="ECO:0007669"/>
    <property type="project" value="TreeGrafter"/>
</dbReference>
<dbReference type="GO" id="GO:0008440">
    <property type="term" value="F:inositol-1,4,5-trisphosphate 3-kinase activity"/>
    <property type="evidence" value="ECO:0007669"/>
    <property type="project" value="TreeGrafter"/>
</dbReference>
<dbReference type="Pfam" id="PF03770">
    <property type="entry name" value="IPK"/>
    <property type="match status" value="1"/>
</dbReference>
<feature type="region of interest" description="Disordered" evidence="5">
    <location>
        <begin position="991"/>
        <end position="1083"/>
    </location>
</feature>
<feature type="compositionally biased region" description="Basic residues" evidence="5">
    <location>
        <begin position="941"/>
        <end position="951"/>
    </location>
</feature>
<feature type="compositionally biased region" description="Basic residues" evidence="5">
    <location>
        <begin position="1311"/>
        <end position="1320"/>
    </location>
</feature>
<feature type="compositionally biased region" description="Pro residues" evidence="5">
    <location>
        <begin position="518"/>
        <end position="531"/>
    </location>
</feature>
<dbReference type="PANTHER" id="PTHR12400">
    <property type="entry name" value="INOSITOL POLYPHOSPHATE KINASE"/>
    <property type="match status" value="1"/>
</dbReference>
<keyword evidence="7" id="KW-1185">Reference proteome</keyword>
<name>A0A0B7FNE9_THACB</name>
<evidence type="ECO:0000256" key="4">
    <source>
        <dbReference type="RuleBase" id="RU363090"/>
    </source>
</evidence>
<dbReference type="EC" id="2.7.-.-" evidence="4"/>
<feature type="compositionally biased region" description="Polar residues" evidence="5">
    <location>
        <begin position="539"/>
        <end position="575"/>
    </location>
</feature>
<dbReference type="EMBL" id="LN679103">
    <property type="protein sequence ID" value="CEL59491.1"/>
    <property type="molecule type" value="Genomic_DNA"/>
</dbReference>
<feature type="compositionally biased region" description="Basic residues" evidence="5">
    <location>
        <begin position="112"/>
        <end position="127"/>
    </location>
</feature>